<dbReference type="GO" id="GO:0003824">
    <property type="term" value="F:catalytic activity"/>
    <property type="evidence" value="ECO:0007669"/>
    <property type="project" value="InterPro"/>
</dbReference>
<keyword evidence="4" id="KW-0411">Iron-sulfur</keyword>
<dbReference type="SFLD" id="SFLDG01067">
    <property type="entry name" value="SPASM/twitch_domain_containing"/>
    <property type="match status" value="1"/>
</dbReference>
<proteinExistence type="predicted"/>
<dbReference type="Pfam" id="PF04055">
    <property type="entry name" value="Radical_SAM"/>
    <property type="match status" value="1"/>
</dbReference>
<dbReference type="PANTHER" id="PTHR43728:SF1">
    <property type="entry name" value="FE-S OXIDOREDUCTASE"/>
    <property type="match status" value="1"/>
</dbReference>
<reference evidence="7" key="2">
    <citation type="submission" date="2021-09" db="EMBL/GenBank/DDBJ databases">
        <authorList>
            <person name="Gilroy R."/>
        </authorList>
    </citation>
    <scope>NUCLEOTIDE SEQUENCE</scope>
    <source>
        <strain evidence="7">ChiSjej5B23-16112</strain>
    </source>
</reference>
<feature type="domain" description="Arsenosugar biosynthesis radical SAM protein ArsS-like C-terminal" evidence="6">
    <location>
        <begin position="194"/>
        <end position="325"/>
    </location>
</feature>
<dbReference type="Gene3D" id="3.20.20.70">
    <property type="entry name" value="Aldolase class I"/>
    <property type="match status" value="1"/>
</dbReference>
<name>A0A921HZA1_9FIRM</name>
<dbReference type="InterPro" id="IPR007197">
    <property type="entry name" value="rSAM"/>
</dbReference>
<dbReference type="InterPro" id="IPR058240">
    <property type="entry name" value="rSAM_sf"/>
</dbReference>
<protein>
    <submittedName>
        <fullName evidence="7">Arsenosugar biosynthesis radical SAM protein ArsS</fullName>
    </submittedName>
</protein>
<feature type="domain" description="Radical SAM core" evidence="5">
    <location>
        <begin position="38"/>
        <end position="185"/>
    </location>
</feature>
<evidence type="ECO:0000256" key="3">
    <source>
        <dbReference type="ARBA" id="ARBA00023004"/>
    </source>
</evidence>
<evidence type="ECO:0000256" key="1">
    <source>
        <dbReference type="ARBA" id="ARBA00022691"/>
    </source>
</evidence>
<evidence type="ECO:0000313" key="8">
    <source>
        <dbReference type="Proteomes" id="UP000769156"/>
    </source>
</evidence>
<comment type="caution">
    <text evidence="7">The sequence shown here is derived from an EMBL/GenBank/DDBJ whole genome shotgun (WGS) entry which is preliminary data.</text>
</comment>
<evidence type="ECO:0000313" key="7">
    <source>
        <dbReference type="EMBL" id="HJF93373.1"/>
    </source>
</evidence>
<gene>
    <name evidence="7" type="primary">arsS</name>
    <name evidence="7" type="ORF">K8V82_01085</name>
</gene>
<keyword evidence="3" id="KW-0408">Iron</keyword>
<dbReference type="GO" id="GO:0046872">
    <property type="term" value="F:metal ion binding"/>
    <property type="evidence" value="ECO:0007669"/>
    <property type="project" value="UniProtKB-KW"/>
</dbReference>
<keyword evidence="2" id="KW-0479">Metal-binding</keyword>
<evidence type="ECO:0000259" key="5">
    <source>
        <dbReference type="Pfam" id="PF04055"/>
    </source>
</evidence>
<reference evidence="7" key="1">
    <citation type="journal article" date="2021" name="PeerJ">
        <title>Extensive microbial diversity within the chicken gut microbiome revealed by metagenomics and culture.</title>
        <authorList>
            <person name="Gilroy R."/>
            <person name="Ravi A."/>
            <person name="Getino M."/>
            <person name="Pursley I."/>
            <person name="Horton D.L."/>
            <person name="Alikhan N.F."/>
            <person name="Baker D."/>
            <person name="Gharbi K."/>
            <person name="Hall N."/>
            <person name="Watson M."/>
            <person name="Adriaenssens E.M."/>
            <person name="Foster-Nyarko E."/>
            <person name="Jarju S."/>
            <person name="Secka A."/>
            <person name="Antonio M."/>
            <person name="Oren A."/>
            <person name="Chaudhuri R.R."/>
            <person name="La Ragione R."/>
            <person name="Hildebrand F."/>
            <person name="Pallen M.J."/>
        </authorList>
    </citation>
    <scope>NUCLEOTIDE SEQUENCE</scope>
    <source>
        <strain evidence="7">ChiSjej5B23-16112</strain>
    </source>
</reference>
<organism evidence="7 8">
    <name type="scientific">Lachnoclostridium phocaeense</name>
    <dbReference type="NCBI Taxonomy" id="1871021"/>
    <lineage>
        <taxon>Bacteria</taxon>
        <taxon>Bacillati</taxon>
        <taxon>Bacillota</taxon>
        <taxon>Clostridia</taxon>
        <taxon>Lachnospirales</taxon>
        <taxon>Lachnospiraceae</taxon>
    </lineage>
</organism>
<accession>A0A921HZA1</accession>
<dbReference type="Proteomes" id="UP000769156">
    <property type="component" value="Unassembled WGS sequence"/>
</dbReference>
<dbReference type="EMBL" id="DYVY01000024">
    <property type="protein sequence ID" value="HJF93373.1"/>
    <property type="molecule type" value="Genomic_DNA"/>
</dbReference>
<evidence type="ECO:0000259" key="6">
    <source>
        <dbReference type="Pfam" id="PF12345"/>
    </source>
</evidence>
<dbReference type="PANTHER" id="PTHR43728">
    <property type="entry name" value="SLR0304 PROTEIN"/>
    <property type="match status" value="1"/>
</dbReference>
<dbReference type="InterPro" id="IPR024521">
    <property type="entry name" value="ArsS-like_C"/>
</dbReference>
<dbReference type="GO" id="GO:0051536">
    <property type="term" value="F:iron-sulfur cluster binding"/>
    <property type="evidence" value="ECO:0007669"/>
    <property type="project" value="UniProtKB-KW"/>
</dbReference>
<dbReference type="Pfam" id="PF12345">
    <property type="entry name" value="DUF3641"/>
    <property type="match status" value="1"/>
</dbReference>
<dbReference type="CDD" id="cd01335">
    <property type="entry name" value="Radical_SAM"/>
    <property type="match status" value="1"/>
</dbReference>
<dbReference type="SFLD" id="SFLDS00029">
    <property type="entry name" value="Radical_SAM"/>
    <property type="match status" value="1"/>
</dbReference>
<sequence length="327" mass="37062">MSQALEDLKELKNIPDFHDRITGEEYRYTADKMEVMQINVGRLCNLACKHCHVEAGPGRTEIMDRKVMEACLVVCQEQKIPTIDITGGAPEMNPDFEWLVEEACRTGSHVIVRTNLVILEEEKYRHLPEFYADHKVEIVCSLPYYRAKEMNRVRGEGTFETAIRVIRRLNELGYGREKDLVLNMVYNPAGAYFPPVQDAMEKEYKVKLWEDYGIVFNSLFTITNNPMGRFEAFLKRSGNLESYMKKLSDAFNEATLPGLMCRHQLSVGYDGQVYDCDFNQAAELPVLTGETIFDMVGKPCGKRKICLANHCYGCTAGQGSSCGGATE</sequence>
<dbReference type="InterPro" id="IPR026351">
    <property type="entry name" value="rSAM_ArsS-like"/>
</dbReference>
<dbReference type="AlphaFoldDB" id="A0A921HZA1"/>
<dbReference type="SUPFAM" id="SSF102114">
    <property type="entry name" value="Radical SAM enzymes"/>
    <property type="match status" value="1"/>
</dbReference>
<dbReference type="NCBIfam" id="TIGR04167">
    <property type="entry name" value="rSAM_SeCys"/>
    <property type="match status" value="1"/>
</dbReference>
<dbReference type="InterPro" id="IPR013785">
    <property type="entry name" value="Aldolase_TIM"/>
</dbReference>
<evidence type="ECO:0000256" key="2">
    <source>
        <dbReference type="ARBA" id="ARBA00022723"/>
    </source>
</evidence>
<keyword evidence="1" id="KW-0949">S-adenosyl-L-methionine</keyword>
<evidence type="ECO:0000256" key="4">
    <source>
        <dbReference type="ARBA" id="ARBA00023014"/>
    </source>
</evidence>